<comment type="caution">
    <text evidence="14">The sequence shown here is derived from an EMBL/GenBank/DDBJ whole genome shotgun (WGS) entry which is preliminary data.</text>
</comment>
<dbReference type="GO" id="GO:0006508">
    <property type="term" value="P:proteolysis"/>
    <property type="evidence" value="ECO:0007669"/>
    <property type="project" value="UniProtKB-KW"/>
</dbReference>
<dbReference type="AlphaFoldDB" id="A0A415KPG0"/>
<reference evidence="14 15" key="1">
    <citation type="submission" date="2018-08" db="EMBL/GenBank/DDBJ databases">
        <title>A genome reference for cultivated species of the human gut microbiota.</title>
        <authorList>
            <person name="Zou Y."/>
            <person name="Xue W."/>
            <person name="Luo G."/>
        </authorList>
    </citation>
    <scope>NUCLEOTIDE SEQUENCE [LARGE SCALE GENOMIC DNA]</scope>
    <source>
        <strain evidence="14 15">AF38-2</strain>
    </source>
</reference>
<evidence type="ECO:0000256" key="5">
    <source>
        <dbReference type="ARBA" id="ARBA00022692"/>
    </source>
</evidence>
<keyword evidence="7 13" id="KW-0732">Signal</keyword>
<gene>
    <name evidence="14" type="ORF">DW027_10460</name>
</gene>
<evidence type="ECO:0000256" key="4">
    <source>
        <dbReference type="ARBA" id="ARBA00022670"/>
    </source>
</evidence>
<organism evidence="14 15">
    <name type="scientific">Bacteroides xylanisolvens</name>
    <dbReference type="NCBI Taxonomy" id="371601"/>
    <lineage>
        <taxon>Bacteria</taxon>
        <taxon>Pseudomonadati</taxon>
        <taxon>Bacteroidota</taxon>
        <taxon>Bacteroidia</taxon>
        <taxon>Bacteroidales</taxon>
        <taxon>Bacteroidaceae</taxon>
        <taxon>Bacteroides</taxon>
    </lineage>
</organism>
<keyword evidence="6" id="KW-0479">Metal-binding</keyword>
<keyword evidence="4" id="KW-0645">Protease</keyword>
<keyword evidence="8" id="KW-0378">Hydrolase</keyword>
<sequence>MKKLLVITLLSSILSQAQVTETPVNLEDALLWEISGNGLQKSSYLLGTMHTVGYSFLDAIPGYRKAFLTAKQIAVECDLFALDSIRTIVKQMPKSYMLMPQDTTYEMLFNRDDFCFVDSTLKKVTPKYSKFVPEFWNRIFIGKMLTGNLANLMEGMDRHLLLIGYQNNKRICFMETLEDVGRKAELKDSVGYTIMNLHYQADILLKTLRYPESTKSFLSAMEKTYREQNLNRLSIDSLCQQVGFDEPQPTFILDYQEKFGELIVDIRNEEWMANILSMIKIDSSLIAIGAMHLIGENGLICKLRKLGYVVEPVR</sequence>
<dbReference type="GO" id="GO:0046872">
    <property type="term" value="F:metal ion binding"/>
    <property type="evidence" value="ECO:0007669"/>
    <property type="project" value="UniProtKB-KW"/>
</dbReference>
<evidence type="ECO:0000256" key="6">
    <source>
        <dbReference type="ARBA" id="ARBA00022723"/>
    </source>
</evidence>
<dbReference type="Proteomes" id="UP000284495">
    <property type="component" value="Unassembled WGS sequence"/>
</dbReference>
<comment type="cofactor">
    <cofactor evidence="2">
        <name>Co(2+)</name>
        <dbReference type="ChEBI" id="CHEBI:48828"/>
    </cofactor>
</comment>
<dbReference type="GO" id="GO:0016020">
    <property type="term" value="C:membrane"/>
    <property type="evidence" value="ECO:0007669"/>
    <property type="project" value="UniProtKB-SubCell"/>
</dbReference>
<dbReference type="PANTHER" id="PTHR31120">
    <property type="entry name" value="METALLOPROTEASE TIKI"/>
    <property type="match status" value="1"/>
</dbReference>
<keyword evidence="9" id="KW-1133">Transmembrane helix</keyword>
<evidence type="ECO:0000256" key="1">
    <source>
        <dbReference type="ARBA" id="ARBA00001936"/>
    </source>
</evidence>
<dbReference type="CDD" id="cd14789">
    <property type="entry name" value="Tiki"/>
    <property type="match status" value="1"/>
</dbReference>
<dbReference type="GO" id="GO:0030178">
    <property type="term" value="P:negative regulation of Wnt signaling pathway"/>
    <property type="evidence" value="ECO:0007669"/>
    <property type="project" value="InterPro"/>
</dbReference>
<evidence type="ECO:0000256" key="11">
    <source>
        <dbReference type="ARBA" id="ARBA00023136"/>
    </source>
</evidence>
<dbReference type="EMBL" id="QROO01000011">
    <property type="protein sequence ID" value="RHL38170.1"/>
    <property type="molecule type" value="Genomic_DNA"/>
</dbReference>
<proteinExistence type="predicted"/>
<accession>A0A415KPG0</accession>
<dbReference type="InterPro" id="IPR040230">
    <property type="entry name" value="TIKI1/2-like"/>
</dbReference>
<evidence type="ECO:0000256" key="12">
    <source>
        <dbReference type="ARBA" id="ARBA00023180"/>
    </source>
</evidence>
<evidence type="ECO:0000313" key="15">
    <source>
        <dbReference type="Proteomes" id="UP000284495"/>
    </source>
</evidence>
<evidence type="ECO:0000256" key="8">
    <source>
        <dbReference type="ARBA" id="ARBA00022801"/>
    </source>
</evidence>
<evidence type="ECO:0000313" key="14">
    <source>
        <dbReference type="EMBL" id="RHL38170.1"/>
    </source>
</evidence>
<feature type="signal peptide" evidence="13">
    <location>
        <begin position="1"/>
        <end position="17"/>
    </location>
</feature>
<evidence type="ECO:0000256" key="3">
    <source>
        <dbReference type="ARBA" id="ARBA00004479"/>
    </source>
</evidence>
<dbReference type="GO" id="GO:0004222">
    <property type="term" value="F:metalloendopeptidase activity"/>
    <property type="evidence" value="ECO:0007669"/>
    <property type="project" value="TreeGrafter"/>
</dbReference>
<dbReference type="Pfam" id="PF01963">
    <property type="entry name" value="TraB_PrgY_gumN"/>
    <property type="match status" value="1"/>
</dbReference>
<dbReference type="InterPro" id="IPR002816">
    <property type="entry name" value="TraB/PrgY/GumN_fam"/>
</dbReference>
<keyword evidence="11" id="KW-0472">Membrane</keyword>
<keyword evidence="10" id="KW-0482">Metalloprotease</keyword>
<dbReference type="PANTHER" id="PTHR31120:SF6">
    <property type="entry name" value="METALLOPROTEASE TIKI HOMOLOG"/>
    <property type="match status" value="1"/>
</dbReference>
<comment type="cofactor">
    <cofactor evidence="1">
        <name>Mn(2+)</name>
        <dbReference type="ChEBI" id="CHEBI:29035"/>
    </cofactor>
</comment>
<name>A0A415KPG0_9BACE</name>
<feature type="chain" id="PRO_5019355220" evidence="13">
    <location>
        <begin position="18"/>
        <end position="314"/>
    </location>
</feature>
<keyword evidence="5" id="KW-0812">Transmembrane</keyword>
<evidence type="ECO:0000256" key="13">
    <source>
        <dbReference type="SAM" id="SignalP"/>
    </source>
</evidence>
<keyword evidence="12" id="KW-0325">Glycoprotein</keyword>
<comment type="subcellular location">
    <subcellularLocation>
        <location evidence="3">Membrane</location>
        <topology evidence="3">Single-pass type I membrane protein</topology>
    </subcellularLocation>
</comment>
<evidence type="ECO:0000256" key="10">
    <source>
        <dbReference type="ARBA" id="ARBA00023049"/>
    </source>
</evidence>
<evidence type="ECO:0000256" key="9">
    <source>
        <dbReference type="ARBA" id="ARBA00022989"/>
    </source>
</evidence>
<evidence type="ECO:0000256" key="7">
    <source>
        <dbReference type="ARBA" id="ARBA00022729"/>
    </source>
</evidence>
<protein>
    <submittedName>
        <fullName evidence="14">TraB/GumN family protein</fullName>
    </submittedName>
</protein>
<evidence type="ECO:0000256" key="2">
    <source>
        <dbReference type="ARBA" id="ARBA00001941"/>
    </source>
</evidence>